<dbReference type="PANTHER" id="PTHR44757">
    <property type="entry name" value="DIGUANYLATE CYCLASE DGCP"/>
    <property type="match status" value="1"/>
</dbReference>
<evidence type="ECO:0000259" key="5">
    <source>
        <dbReference type="PROSITE" id="PS50883"/>
    </source>
</evidence>
<dbReference type="Pfam" id="PF08447">
    <property type="entry name" value="PAS_3"/>
    <property type="match status" value="1"/>
</dbReference>
<reference evidence="8" key="1">
    <citation type="submission" date="2011-06" db="EMBL/GenBank/DDBJ databases">
        <authorList>
            <consortium name="US DOE Joint Genome Institute (JGI-PGF)"/>
            <person name="Lucas S."/>
            <person name="Han J."/>
            <person name="Lapidus A."/>
            <person name="Cheng J.-F."/>
            <person name="Goodwin L."/>
            <person name="Pitluck S."/>
            <person name="Peters L."/>
            <person name="Land M.L."/>
            <person name="Hauser L."/>
            <person name="Vogl K."/>
            <person name="Liu Z."/>
            <person name="Overmann J."/>
            <person name="Frigaard N.-U."/>
            <person name="Bryant D.A."/>
            <person name="Woyke T.J."/>
        </authorList>
    </citation>
    <scope>NUCLEOTIDE SEQUENCE [LARGE SCALE GENOMIC DNA]</scope>
    <source>
        <strain evidence="8">970</strain>
    </source>
</reference>
<organism evidence="7 8">
    <name type="scientific">Thiorhodovibrio frisius</name>
    <dbReference type="NCBI Taxonomy" id="631362"/>
    <lineage>
        <taxon>Bacteria</taxon>
        <taxon>Pseudomonadati</taxon>
        <taxon>Pseudomonadota</taxon>
        <taxon>Gammaproteobacteria</taxon>
        <taxon>Chromatiales</taxon>
        <taxon>Chromatiaceae</taxon>
        <taxon>Thiorhodovibrio</taxon>
    </lineage>
</organism>
<comment type="cofactor">
    <cofactor evidence="1">
        <name>Mg(2+)</name>
        <dbReference type="ChEBI" id="CHEBI:18420"/>
    </cofactor>
</comment>
<keyword evidence="2" id="KW-1133">Transmembrane helix</keyword>
<protein>
    <submittedName>
        <fullName evidence="7">PAS domain S-box/diguanylate cyclase (GGDEF) domain-containing protein</fullName>
    </submittedName>
</protein>
<dbReference type="PROSITE" id="PS50887">
    <property type="entry name" value="GGDEF"/>
    <property type="match status" value="1"/>
</dbReference>
<dbReference type="PROSITE" id="PS50883">
    <property type="entry name" value="EAL"/>
    <property type="match status" value="1"/>
</dbReference>
<keyword evidence="2" id="KW-0472">Membrane</keyword>
<dbReference type="CDD" id="cd01948">
    <property type="entry name" value="EAL"/>
    <property type="match status" value="1"/>
</dbReference>
<dbReference type="Gene3D" id="3.30.450.20">
    <property type="entry name" value="PAS domain"/>
    <property type="match status" value="2"/>
</dbReference>
<feature type="domain" description="PAS" evidence="3">
    <location>
        <begin position="449"/>
        <end position="519"/>
    </location>
</feature>
<dbReference type="SMART" id="SM00267">
    <property type="entry name" value="GGDEF"/>
    <property type="match status" value="1"/>
</dbReference>
<evidence type="ECO:0000259" key="3">
    <source>
        <dbReference type="PROSITE" id="PS50112"/>
    </source>
</evidence>
<dbReference type="HOGENOM" id="CLU_295094_0_0_6"/>
<dbReference type="Proteomes" id="UP000002964">
    <property type="component" value="Unassembled WGS sequence"/>
</dbReference>
<dbReference type="CDD" id="cd01949">
    <property type="entry name" value="GGDEF"/>
    <property type="match status" value="1"/>
</dbReference>
<dbReference type="SUPFAM" id="SSF55785">
    <property type="entry name" value="PYP-like sensor domain (PAS domain)"/>
    <property type="match status" value="2"/>
</dbReference>
<keyword evidence="8" id="KW-1185">Reference proteome</keyword>
<evidence type="ECO:0000256" key="2">
    <source>
        <dbReference type="SAM" id="Phobius"/>
    </source>
</evidence>
<dbReference type="InterPro" id="IPR013767">
    <property type="entry name" value="PAS_fold"/>
</dbReference>
<dbReference type="AlphaFoldDB" id="H8Z8I4"/>
<sequence length="1026" mass="114841">MSSWSVSGKVAMLFAILLALTALMIGFTAWQTASVNAIFQRSGDVHRLLAQLRTLQATKPHDVALSATEAEHYQALLAELGQSLQAVEAFAADVSPDLQGGLARFYSRLSHYGNAFTETLTRYRTDAAYARDQLFAEPPAAATPAEGQLVEGLILHLAEFYLQRDLTTLDQARTDLAHLTDARLREQMAARIDAAEANYIAWLGILEHKEFLDSGLVWLIDLGERLLADLDTHSYKLYPHLLRGQMLWLLAFGLAVALMGFAAVRYARRFLAAQTHAVTAIEQGRFDYEPLPLPDDELGRLGQFLKRVALGLRDSRKQLEERDALLRKLSSNVPGFIYQFQLHPDGHFSFPYASDGIERIYGVLPEQVLETAQPVLDVIHTGDIDRLIAGIQDSARDLSFWQDRYRVQIPGRALGWRDAQAKPERLADGSVLWHGYIWDSSERVGAEERQRLAGRVFASAREGILITDCRGRVVSLNPTFTELTGWRESQMSRRGLRRLKTDRHPRTLYRSLHRSLTSKGHWKGELWVARDRREPFPALVAASEVRDDDDAVTHYVFLFDDISHIKEQQRRLEYLAHHDAVTQLPNRVLFADRLEQAMARTRRNGGLLLVAYLDLDEFKQVNDSRGDKIGDCLLVEVARRLASLVRDDDTVARIGGDEFALVLNEQDDINACRECMSRLREALARPYLSSDAKAVHISASIGGTLFRGEPVTGDELVRQADQAMYRAKELGRNRVELFEHGRVRAHSDRENSLTRIERALDQQEFVLYYQPKVDMHVGRVVGVEALIRWQHPQRGLVPPGDFLPVIEGSEFTVPLGDWVLESALKQLETWHAAGLHLGVSVNISPTHLQAPGFAEHLGEHLARHARIPPQCLELEILESTALDDVGYVSAVITDCHDYGVRFALDDFGTGFSSLAYLKGVPADVLKIDQSFVRDMLTDRSDLAIVEAVISLGRSFGKQVIAEGVETPEHGLALLHAGCQLAQGYGIARPMPAAAVADWVARFQPDARWLEAVADHLEHGDRPPRAA</sequence>
<dbReference type="Pfam" id="PF00990">
    <property type="entry name" value="GGDEF"/>
    <property type="match status" value="1"/>
</dbReference>
<feature type="domain" description="EAL" evidence="5">
    <location>
        <begin position="749"/>
        <end position="1003"/>
    </location>
</feature>
<feature type="domain" description="PAC" evidence="4">
    <location>
        <begin position="522"/>
        <end position="574"/>
    </location>
</feature>
<proteinExistence type="predicted"/>
<dbReference type="STRING" id="631362.Thi970DRAFT_04907"/>
<dbReference type="InterPro" id="IPR000160">
    <property type="entry name" value="GGDEF_dom"/>
</dbReference>
<evidence type="ECO:0000313" key="8">
    <source>
        <dbReference type="Proteomes" id="UP000002964"/>
    </source>
</evidence>
<dbReference type="GO" id="GO:0006355">
    <property type="term" value="P:regulation of DNA-templated transcription"/>
    <property type="evidence" value="ECO:0007669"/>
    <property type="project" value="InterPro"/>
</dbReference>
<dbReference type="Gene3D" id="3.30.70.270">
    <property type="match status" value="1"/>
</dbReference>
<dbReference type="InterPro" id="IPR052155">
    <property type="entry name" value="Biofilm_reg_signaling"/>
</dbReference>
<dbReference type="SMART" id="SM00052">
    <property type="entry name" value="EAL"/>
    <property type="match status" value="1"/>
</dbReference>
<feature type="transmembrane region" description="Helical" evidence="2">
    <location>
        <begin position="246"/>
        <end position="264"/>
    </location>
</feature>
<dbReference type="PROSITE" id="PS50112">
    <property type="entry name" value="PAS"/>
    <property type="match status" value="1"/>
</dbReference>
<dbReference type="SMART" id="SM00091">
    <property type="entry name" value="PAS"/>
    <property type="match status" value="2"/>
</dbReference>
<keyword evidence="2" id="KW-0812">Transmembrane</keyword>
<reference evidence="7 8" key="2">
    <citation type="submission" date="2011-11" db="EMBL/GenBank/DDBJ databases">
        <authorList>
            <consortium name="US DOE Joint Genome Institute"/>
            <person name="Lucas S."/>
            <person name="Han J."/>
            <person name="Lapidus A."/>
            <person name="Cheng J.-F."/>
            <person name="Goodwin L."/>
            <person name="Pitluck S."/>
            <person name="Peters L."/>
            <person name="Ovchinnikova G."/>
            <person name="Zhang X."/>
            <person name="Detter J.C."/>
            <person name="Han C."/>
            <person name="Tapia R."/>
            <person name="Land M."/>
            <person name="Hauser L."/>
            <person name="Kyrpides N."/>
            <person name="Ivanova N."/>
            <person name="Pagani I."/>
            <person name="Vogl K."/>
            <person name="Liu Z."/>
            <person name="Overmann J."/>
            <person name="Frigaard N.-U."/>
            <person name="Bryant D."/>
            <person name="Woyke T."/>
        </authorList>
    </citation>
    <scope>NUCLEOTIDE SEQUENCE [LARGE SCALE GENOMIC DNA]</scope>
    <source>
        <strain evidence="7 8">970</strain>
    </source>
</reference>
<dbReference type="InterPro" id="IPR001633">
    <property type="entry name" value="EAL_dom"/>
</dbReference>
<evidence type="ECO:0000313" key="7">
    <source>
        <dbReference type="EMBL" id="EIC19389.1"/>
    </source>
</evidence>
<dbReference type="InterPro" id="IPR000014">
    <property type="entry name" value="PAS"/>
</dbReference>
<dbReference type="InterPro" id="IPR043128">
    <property type="entry name" value="Rev_trsase/Diguanyl_cyclase"/>
</dbReference>
<name>H8Z8I4_9GAMM</name>
<dbReference type="Pfam" id="PF00989">
    <property type="entry name" value="PAS"/>
    <property type="match status" value="1"/>
</dbReference>
<dbReference type="Pfam" id="PF00563">
    <property type="entry name" value="EAL"/>
    <property type="match status" value="1"/>
</dbReference>
<dbReference type="NCBIfam" id="TIGR00254">
    <property type="entry name" value="GGDEF"/>
    <property type="match status" value="1"/>
</dbReference>
<feature type="domain" description="GGDEF" evidence="6">
    <location>
        <begin position="606"/>
        <end position="740"/>
    </location>
</feature>
<dbReference type="PANTHER" id="PTHR44757:SF2">
    <property type="entry name" value="BIOFILM ARCHITECTURE MAINTENANCE PROTEIN MBAA"/>
    <property type="match status" value="1"/>
</dbReference>
<dbReference type="PROSITE" id="PS50113">
    <property type="entry name" value="PAC"/>
    <property type="match status" value="1"/>
</dbReference>
<accession>H8Z8I4</accession>
<evidence type="ECO:0000256" key="1">
    <source>
        <dbReference type="ARBA" id="ARBA00001946"/>
    </source>
</evidence>
<dbReference type="CDD" id="cd00130">
    <property type="entry name" value="PAS"/>
    <property type="match status" value="2"/>
</dbReference>
<evidence type="ECO:0000259" key="6">
    <source>
        <dbReference type="PROSITE" id="PS50887"/>
    </source>
</evidence>
<dbReference type="SUPFAM" id="SSF141868">
    <property type="entry name" value="EAL domain-like"/>
    <property type="match status" value="1"/>
</dbReference>
<dbReference type="FunFam" id="3.30.70.270:FF:000001">
    <property type="entry name" value="Diguanylate cyclase domain protein"/>
    <property type="match status" value="1"/>
</dbReference>
<dbReference type="InterPro" id="IPR013655">
    <property type="entry name" value="PAS_fold_3"/>
</dbReference>
<dbReference type="Gene3D" id="3.20.20.450">
    <property type="entry name" value="EAL domain"/>
    <property type="match status" value="1"/>
</dbReference>
<dbReference type="InterPro" id="IPR029787">
    <property type="entry name" value="Nucleotide_cyclase"/>
</dbReference>
<dbReference type="NCBIfam" id="TIGR00229">
    <property type="entry name" value="sensory_box"/>
    <property type="match status" value="1"/>
</dbReference>
<evidence type="ECO:0000259" key="4">
    <source>
        <dbReference type="PROSITE" id="PS50113"/>
    </source>
</evidence>
<dbReference type="eggNOG" id="COG5001">
    <property type="taxonomic scope" value="Bacteria"/>
</dbReference>
<dbReference type="EMBL" id="JH603171">
    <property type="protein sequence ID" value="EIC19389.1"/>
    <property type="molecule type" value="Genomic_DNA"/>
</dbReference>
<dbReference type="SUPFAM" id="SSF55073">
    <property type="entry name" value="Nucleotide cyclase"/>
    <property type="match status" value="1"/>
</dbReference>
<dbReference type="OrthoDB" id="8553030at2"/>
<dbReference type="InterPro" id="IPR035919">
    <property type="entry name" value="EAL_sf"/>
</dbReference>
<dbReference type="InterPro" id="IPR000700">
    <property type="entry name" value="PAS-assoc_C"/>
</dbReference>
<dbReference type="InterPro" id="IPR035965">
    <property type="entry name" value="PAS-like_dom_sf"/>
</dbReference>
<gene>
    <name evidence="7" type="ORF">Thi970DRAFT_04907</name>
</gene>
<dbReference type="GO" id="GO:0003824">
    <property type="term" value="F:catalytic activity"/>
    <property type="evidence" value="ECO:0007669"/>
    <property type="project" value="UniProtKB-ARBA"/>
</dbReference>
<dbReference type="RefSeq" id="WP_009151618.1">
    <property type="nucleotide sequence ID" value="NZ_CP121471.1"/>
</dbReference>